<reference evidence="1 2" key="1">
    <citation type="submission" date="2020-07" db="EMBL/GenBank/DDBJ databases">
        <title>Genomic Encyclopedia of Type Strains, Phase IV (KMG-V): Genome sequencing to study the core and pangenomes of soil and plant-associated prokaryotes.</title>
        <authorList>
            <person name="Whitman W."/>
        </authorList>
    </citation>
    <scope>NUCLEOTIDE SEQUENCE [LARGE SCALE GENOMIC DNA]</scope>
    <source>
        <strain evidence="1 2">AN3</strain>
    </source>
</reference>
<protein>
    <submittedName>
        <fullName evidence="1">Uncharacterized protein</fullName>
    </submittedName>
</protein>
<sequence>MAKKKTGKPIIHVTANLGLFYVAIEYEGAESQLIGPFRDLDDAEIEKINQKKLHKKK</sequence>
<keyword evidence="2" id="KW-1185">Reference proteome</keyword>
<organism evidence="1 2">
    <name type="scientific">Phyllobacterium myrsinacearum</name>
    <dbReference type="NCBI Taxonomy" id="28101"/>
    <lineage>
        <taxon>Bacteria</taxon>
        <taxon>Pseudomonadati</taxon>
        <taxon>Pseudomonadota</taxon>
        <taxon>Alphaproteobacteria</taxon>
        <taxon>Hyphomicrobiales</taxon>
        <taxon>Phyllobacteriaceae</taxon>
        <taxon>Phyllobacterium</taxon>
    </lineage>
</organism>
<name>A0A839EIT9_9HYPH</name>
<proteinExistence type="predicted"/>
<evidence type="ECO:0000313" key="1">
    <source>
        <dbReference type="EMBL" id="MBA8877406.1"/>
    </source>
</evidence>
<gene>
    <name evidence="1" type="ORF">FHW16_001088</name>
</gene>
<accession>A0A839EIT9</accession>
<evidence type="ECO:0000313" key="2">
    <source>
        <dbReference type="Proteomes" id="UP000549052"/>
    </source>
</evidence>
<comment type="caution">
    <text evidence="1">The sequence shown here is derived from an EMBL/GenBank/DDBJ whole genome shotgun (WGS) entry which is preliminary data.</text>
</comment>
<dbReference type="EMBL" id="JACGXN010000001">
    <property type="protein sequence ID" value="MBA8877406.1"/>
    <property type="molecule type" value="Genomic_DNA"/>
</dbReference>
<dbReference type="AlphaFoldDB" id="A0A839EIT9"/>
<dbReference type="Proteomes" id="UP000549052">
    <property type="component" value="Unassembled WGS sequence"/>
</dbReference>